<protein>
    <submittedName>
        <fullName evidence="1">Uncharacterized protein</fullName>
    </submittedName>
</protein>
<reference evidence="1" key="1">
    <citation type="submission" date="2023-07" db="EMBL/GenBank/DDBJ databases">
        <authorList>
            <person name="Kim M."/>
        </authorList>
    </citation>
    <scope>NUCLEOTIDE SEQUENCE</scope>
    <source>
        <strain evidence="1">BIUV-7</strain>
    </source>
</reference>
<sequence>MRTTFQALVPTTHPHVGPTLHLLHGTKRIFFDEGEGRVKIFSCAVADHSDLADVHRSSRLGEQFSEFRDADASGATLLIDGATEGWSFSEKIAEGLHRILEELSIAPARVLVVTTNHLFTEDYRAWCNSRNVAPVNLFIYDYWAYKIAAELVDQAGSLEQALMQPIPEPKVSSKLLTYNRVFKAHRAAVVLQLQRNGELASSHASFMPDARPLPSDEQERMGSYLASLGWPSLTDLMPEWPELARKVPLTADRTAEDEYLSYVFGTILADIYAHVGFAVITESDFGVGRVDRVTEKPFKAIANRCPFVLVGQAGQLARLSSLGLIMGEMADPSYDTIACADKRLATCLRLIDELSRKSLVQLEEDRRRQADTLDANFRTLVELASQVSMGRLADKLAEALP</sequence>
<keyword evidence="2" id="KW-1185">Reference proteome</keyword>
<name>A0ABT8Y5R9_9SPHN</name>
<proteinExistence type="predicted"/>
<evidence type="ECO:0000313" key="2">
    <source>
        <dbReference type="Proteomes" id="UP001169764"/>
    </source>
</evidence>
<gene>
    <name evidence="1" type="ORF">Q4F19_04685</name>
</gene>
<comment type="caution">
    <text evidence="1">The sequence shown here is derived from an EMBL/GenBank/DDBJ whole genome shotgun (WGS) entry which is preliminary data.</text>
</comment>
<organism evidence="1 2">
    <name type="scientific">Sphingomonas natans</name>
    <dbReference type="NCBI Taxonomy" id="3063330"/>
    <lineage>
        <taxon>Bacteria</taxon>
        <taxon>Pseudomonadati</taxon>
        <taxon>Pseudomonadota</taxon>
        <taxon>Alphaproteobacteria</taxon>
        <taxon>Sphingomonadales</taxon>
        <taxon>Sphingomonadaceae</taxon>
        <taxon>Sphingomonas</taxon>
    </lineage>
</organism>
<evidence type="ECO:0000313" key="1">
    <source>
        <dbReference type="EMBL" id="MDO6413672.1"/>
    </source>
</evidence>
<dbReference type="EMBL" id="JAUOTP010000002">
    <property type="protein sequence ID" value="MDO6413672.1"/>
    <property type="molecule type" value="Genomic_DNA"/>
</dbReference>
<accession>A0ABT8Y5R9</accession>
<dbReference type="Proteomes" id="UP001169764">
    <property type="component" value="Unassembled WGS sequence"/>
</dbReference>